<dbReference type="GO" id="GO:0016020">
    <property type="term" value="C:membrane"/>
    <property type="evidence" value="ECO:0007669"/>
    <property type="project" value="TreeGrafter"/>
</dbReference>
<keyword evidence="6" id="KW-1185">Reference proteome</keyword>
<dbReference type="PROSITE" id="PS00061">
    <property type="entry name" value="ADH_SHORT"/>
    <property type="match status" value="1"/>
</dbReference>
<evidence type="ECO:0000313" key="5">
    <source>
        <dbReference type="EMBL" id="AKF05294.1"/>
    </source>
</evidence>
<dbReference type="EMBL" id="CP011125">
    <property type="protein sequence ID" value="AKF05294.1"/>
    <property type="molecule type" value="Genomic_DNA"/>
</dbReference>
<evidence type="ECO:0000313" key="6">
    <source>
        <dbReference type="Proteomes" id="UP000034883"/>
    </source>
</evidence>
<comment type="similarity">
    <text evidence="1 3">Belongs to the short-chain dehydrogenases/reductases (SDR) family.</text>
</comment>
<evidence type="ECO:0000256" key="3">
    <source>
        <dbReference type="RuleBase" id="RU000363"/>
    </source>
</evidence>
<dbReference type="PANTHER" id="PTHR44196">
    <property type="entry name" value="DEHYDROGENASE/REDUCTASE SDR FAMILY MEMBER 7B"/>
    <property type="match status" value="1"/>
</dbReference>
<dbReference type="Pfam" id="PF00106">
    <property type="entry name" value="adh_short"/>
    <property type="match status" value="1"/>
</dbReference>
<feature type="domain" description="Ketoreductase" evidence="4">
    <location>
        <begin position="8"/>
        <end position="177"/>
    </location>
</feature>
<dbReference type="KEGG" id="samy:DB32_002443"/>
<keyword evidence="2" id="KW-0560">Oxidoreductase</keyword>
<dbReference type="OrthoDB" id="9790266at2"/>
<dbReference type="Proteomes" id="UP000034883">
    <property type="component" value="Chromosome"/>
</dbReference>
<dbReference type="InterPro" id="IPR002347">
    <property type="entry name" value="SDR_fam"/>
</dbReference>
<dbReference type="PANTHER" id="PTHR44196:SF1">
    <property type="entry name" value="DEHYDROGENASE_REDUCTASE SDR FAMILY MEMBER 7B"/>
    <property type="match status" value="1"/>
</dbReference>
<dbReference type="PRINTS" id="PR00080">
    <property type="entry name" value="SDRFAMILY"/>
</dbReference>
<evidence type="ECO:0000256" key="2">
    <source>
        <dbReference type="ARBA" id="ARBA00023002"/>
    </source>
</evidence>
<dbReference type="AlphaFoldDB" id="A0A0F6SEJ3"/>
<sequence length="282" mass="30079">MTKHWQDQVAWITGAGSGIGRALAIELGRQGAIVAVSGRRQQRLEEVAREVEAAGGRALAVPCDVTEESDVVIASSSIVRELGRLDLAIANAGFSVAGAVRDLSAEDWRRQLDTNVIGAAMTARHALPHLERTQGRIALVGSVSALLPTPRMAAYTASKYALRAIGQTLSIELDGTGVSCTLVHPGFVESEIAQVDNQGRHDPARVDKRPKNLMWPADRAAREMLRAIRARKREHVFTGHGKLGAALGQHAPGIAHFVMTRGAAKRQAAAVTKNASSSSNDR</sequence>
<dbReference type="InterPro" id="IPR057326">
    <property type="entry name" value="KR_dom"/>
</dbReference>
<name>A0A0F6SEJ3_9BACT</name>
<dbReference type="Gene3D" id="3.40.50.720">
    <property type="entry name" value="NAD(P)-binding Rossmann-like Domain"/>
    <property type="match status" value="1"/>
</dbReference>
<protein>
    <submittedName>
        <fullName evidence="5">Short-chain dehydrogenase/reductase SDR</fullName>
    </submittedName>
</protein>
<accession>A0A0F6SEJ3</accession>
<dbReference type="RefSeq" id="WP_053232549.1">
    <property type="nucleotide sequence ID" value="NZ_CP011125.1"/>
</dbReference>
<dbReference type="SUPFAM" id="SSF51735">
    <property type="entry name" value="NAD(P)-binding Rossmann-fold domains"/>
    <property type="match status" value="1"/>
</dbReference>
<reference evidence="5 6" key="1">
    <citation type="submission" date="2015-03" db="EMBL/GenBank/DDBJ databases">
        <title>Genome assembly of Sandaracinus amylolyticus DSM 53668.</title>
        <authorList>
            <person name="Sharma G."/>
            <person name="Subramanian S."/>
        </authorList>
    </citation>
    <scope>NUCLEOTIDE SEQUENCE [LARGE SCALE GENOMIC DNA]</scope>
    <source>
        <strain evidence="5 6">DSM 53668</strain>
    </source>
</reference>
<evidence type="ECO:0000259" key="4">
    <source>
        <dbReference type="SMART" id="SM00822"/>
    </source>
</evidence>
<proteinExistence type="inferred from homology"/>
<dbReference type="SMART" id="SM00822">
    <property type="entry name" value="PKS_KR"/>
    <property type="match status" value="1"/>
</dbReference>
<dbReference type="GO" id="GO:0016491">
    <property type="term" value="F:oxidoreductase activity"/>
    <property type="evidence" value="ECO:0007669"/>
    <property type="project" value="UniProtKB-KW"/>
</dbReference>
<dbReference type="InterPro" id="IPR036291">
    <property type="entry name" value="NAD(P)-bd_dom_sf"/>
</dbReference>
<dbReference type="InterPro" id="IPR020904">
    <property type="entry name" value="Sc_DH/Rdtase_CS"/>
</dbReference>
<dbReference type="PRINTS" id="PR00081">
    <property type="entry name" value="GDHRDH"/>
</dbReference>
<organism evidence="5 6">
    <name type="scientific">Sandaracinus amylolyticus</name>
    <dbReference type="NCBI Taxonomy" id="927083"/>
    <lineage>
        <taxon>Bacteria</taxon>
        <taxon>Pseudomonadati</taxon>
        <taxon>Myxococcota</taxon>
        <taxon>Polyangia</taxon>
        <taxon>Polyangiales</taxon>
        <taxon>Sandaracinaceae</taxon>
        <taxon>Sandaracinus</taxon>
    </lineage>
</organism>
<gene>
    <name evidence="5" type="ORF">DB32_002443</name>
</gene>
<dbReference type="STRING" id="927083.DB32_002443"/>
<evidence type="ECO:0000256" key="1">
    <source>
        <dbReference type="ARBA" id="ARBA00006484"/>
    </source>
</evidence>